<dbReference type="PRINTS" id="PR00413">
    <property type="entry name" value="HADHALOGNASE"/>
</dbReference>
<name>A0ABR2L2B0_9EUKA</name>
<dbReference type="InterPro" id="IPR052550">
    <property type="entry name" value="Pyrimidine_5'-ntase_YjjG"/>
</dbReference>
<dbReference type="Proteomes" id="UP001470230">
    <property type="component" value="Unassembled WGS sequence"/>
</dbReference>
<keyword evidence="2" id="KW-1185">Reference proteome</keyword>
<reference evidence="1 2" key="1">
    <citation type="submission" date="2024-04" db="EMBL/GenBank/DDBJ databases">
        <title>Tritrichomonas musculus Genome.</title>
        <authorList>
            <person name="Alves-Ferreira E."/>
            <person name="Grigg M."/>
            <person name="Lorenzi H."/>
            <person name="Galac M."/>
        </authorList>
    </citation>
    <scope>NUCLEOTIDE SEQUENCE [LARGE SCALE GENOMIC DNA]</scope>
    <source>
        <strain evidence="1 2">EAF2021</strain>
    </source>
</reference>
<evidence type="ECO:0008006" key="3">
    <source>
        <dbReference type="Google" id="ProtNLM"/>
    </source>
</evidence>
<dbReference type="PANTHER" id="PTHR47478">
    <property type="match status" value="1"/>
</dbReference>
<dbReference type="InterPro" id="IPR011951">
    <property type="entry name" value="HAD-SF_hydro_IA_YjjG/PynA"/>
</dbReference>
<protein>
    <recommendedName>
        <fullName evidence="3">Noncanonical pyrimidine nucleotidase, YjjG family</fullName>
    </recommendedName>
</protein>
<dbReference type="InterPro" id="IPR006439">
    <property type="entry name" value="HAD-SF_hydro_IA"/>
</dbReference>
<dbReference type="Gene3D" id="3.40.50.1000">
    <property type="entry name" value="HAD superfamily/HAD-like"/>
    <property type="match status" value="1"/>
</dbReference>
<organism evidence="1 2">
    <name type="scientific">Tritrichomonas musculus</name>
    <dbReference type="NCBI Taxonomy" id="1915356"/>
    <lineage>
        <taxon>Eukaryota</taxon>
        <taxon>Metamonada</taxon>
        <taxon>Parabasalia</taxon>
        <taxon>Tritrichomonadida</taxon>
        <taxon>Tritrichomonadidae</taxon>
        <taxon>Tritrichomonas</taxon>
    </lineage>
</organism>
<dbReference type="Pfam" id="PF00702">
    <property type="entry name" value="Hydrolase"/>
    <property type="match status" value="1"/>
</dbReference>
<proteinExistence type="predicted"/>
<accession>A0ABR2L2B0</accession>
<dbReference type="Gene3D" id="1.10.150.240">
    <property type="entry name" value="Putative phosphatase, domain 2"/>
    <property type="match status" value="1"/>
</dbReference>
<dbReference type="SUPFAM" id="SSF56784">
    <property type="entry name" value="HAD-like"/>
    <property type="match status" value="1"/>
</dbReference>
<dbReference type="InterPro" id="IPR023198">
    <property type="entry name" value="PGP-like_dom2"/>
</dbReference>
<dbReference type="SFLD" id="SFLDS00003">
    <property type="entry name" value="Haloacid_Dehalogenase"/>
    <property type="match status" value="1"/>
</dbReference>
<gene>
    <name evidence="1" type="ORF">M9Y10_015446</name>
</gene>
<dbReference type="SFLD" id="SFLDG01129">
    <property type="entry name" value="C1.5:_HAD__Beta-PGM__Phosphata"/>
    <property type="match status" value="1"/>
</dbReference>
<comment type="caution">
    <text evidence="1">The sequence shown here is derived from an EMBL/GenBank/DDBJ whole genome shotgun (WGS) entry which is preliminary data.</text>
</comment>
<dbReference type="InterPro" id="IPR036412">
    <property type="entry name" value="HAD-like_sf"/>
</dbReference>
<dbReference type="InterPro" id="IPR023214">
    <property type="entry name" value="HAD_sf"/>
</dbReference>
<dbReference type="EMBL" id="JAPFFF010000002">
    <property type="protein sequence ID" value="KAK8897491.1"/>
    <property type="molecule type" value="Genomic_DNA"/>
</dbReference>
<evidence type="ECO:0000313" key="2">
    <source>
        <dbReference type="Proteomes" id="UP001470230"/>
    </source>
</evidence>
<evidence type="ECO:0000313" key="1">
    <source>
        <dbReference type="EMBL" id="KAK8897491.1"/>
    </source>
</evidence>
<sequence length="241" mass="28264">MNQYEYILFDADGTLYDFPYAEEHAIQETWDAYKIPVNEITLTCFRKHNIFCWKQLEEGLIGYDALQPKRFELMFGELGYNEINPSKFNHDYIDNITKHSKLFPQSLEVLKELKNRGYKLFIITNGIYSFQKEPFNREETKNIFEKVFYSQILNVCKPDKKFFDHVFKGIGLENVSAEERKKKVIVVGDSLTSDIQGGINANLDTIWFNPNKTPVNEKVKPTFVINQLNELLDYFPSLKSI</sequence>
<dbReference type="NCBIfam" id="TIGR02254">
    <property type="entry name" value="YjjG_YfnB"/>
    <property type="match status" value="1"/>
</dbReference>
<dbReference type="PANTHER" id="PTHR47478:SF1">
    <property type="entry name" value="PYRIMIDINE 5'-NUCLEOTIDASE YJJG"/>
    <property type="match status" value="1"/>
</dbReference>
<dbReference type="NCBIfam" id="TIGR01549">
    <property type="entry name" value="HAD-SF-IA-v1"/>
    <property type="match status" value="1"/>
</dbReference>